<dbReference type="FunCoup" id="A0A1B4XCW2">
    <property type="interactions" value="40"/>
</dbReference>
<name>A0A1B4XCW2_9GAMM</name>
<evidence type="ECO:0000313" key="4">
    <source>
        <dbReference type="Proteomes" id="UP000243180"/>
    </source>
</evidence>
<dbReference type="GO" id="GO:0006744">
    <property type="term" value="P:ubiquinone biosynthetic process"/>
    <property type="evidence" value="ECO:0007669"/>
    <property type="project" value="UniProtKB-UniRule"/>
</dbReference>
<dbReference type="RefSeq" id="WP_096359326.1">
    <property type="nucleotide sequence ID" value="NZ_AP014879.1"/>
</dbReference>
<dbReference type="InterPro" id="IPR016830">
    <property type="entry name" value="UbiT"/>
</dbReference>
<comment type="pathway">
    <text evidence="1">Cofactor biosynthesis; ubiquinone biosynthesis.</text>
</comment>
<accession>A0A1B4XCW2</accession>
<dbReference type="Proteomes" id="UP000243180">
    <property type="component" value="Chromosome"/>
</dbReference>
<dbReference type="InterPro" id="IPR003033">
    <property type="entry name" value="SCP2_sterol-bd_dom"/>
</dbReference>
<dbReference type="OrthoDB" id="5292463at2"/>
<comment type="similarity">
    <text evidence="1">Belongs to the UbiT family.</text>
</comment>
<proteinExistence type="inferred from homology"/>
<evidence type="ECO:0000256" key="1">
    <source>
        <dbReference type="HAMAP-Rule" id="MF_02231"/>
    </source>
</evidence>
<protein>
    <recommendedName>
        <fullName evidence="1">Ubiquinone biosynthesis accessory factor UbiT</fullName>
    </recommendedName>
</protein>
<evidence type="ECO:0000313" key="3">
    <source>
        <dbReference type="EMBL" id="BAV32631.1"/>
    </source>
</evidence>
<dbReference type="InParanoid" id="A0A1B4XCW2"/>
<gene>
    <name evidence="1" type="primary">ubiT</name>
    <name evidence="3" type="ORF">SCL_0309</name>
</gene>
<feature type="domain" description="SCP2" evidence="2">
    <location>
        <begin position="26"/>
        <end position="122"/>
    </location>
</feature>
<dbReference type="HAMAP" id="MF_02231">
    <property type="entry name" value="UbiT"/>
    <property type="match status" value="1"/>
</dbReference>
<evidence type="ECO:0000259" key="2">
    <source>
        <dbReference type="Pfam" id="PF02036"/>
    </source>
</evidence>
<dbReference type="EMBL" id="AP014879">
    <property type="protein sequence ID" value="BAV32631.1"/>
    <property type="molecule type" value="Genomic_DNA"/>
</dbReference>
<dbReference type="AlphaFoldDB" id="A0A1B4XCW2"/>
<dbReference type="Gene3D" id="3.30.1050.10">
    <property type="entry name" value="SCP2 sterol-binding domain"/>
    <property type="match status" value="1"/>
</dbReference>
<dbReference type="KEGG" id="slim:SCL_0309"/>
<reference evidence="3 4" key="1">
    <citation type="submission" date="2015-05" db="EMBL/GenBank/DDBJ databases">
        <title>Complete genome sequence of a sulfur-oxidizing gammaproteobacterium strain HA5.</title>
        <authorList>
            <person name="Miura A."/>
            <person name="Kojima H."/>
            <person name="Fukui M."/>
        </authorList>
    </citation>
    <scope>NUCLEOTIDE SEQUENCE [LARGE SCALE GENOMIC DNA]</scope>
    <source>
        <strain evidence="3 4">HA5</strain>
    </source>
</reference>
<keyword evidence="4" id="KW-1185">Reference proteome</keyword>
<comment type="function">
    <text evidence="1">Required for O(2)-independent ubiquinone (coenzyme Q) biosynthesis. Likely functions as an accessory factor.</text>
</comment>
<sequence>MLPHPLLLPLRFIPDAVHTELFAQVFNHLLRGQPLAARLPEIDGKCVCIHIRDAATELHFRIEQGRLRPAAPGHADVRISGKVEDYWQLATRREDPDTLFFSRRLCIEGDTATGLHVKNLLDALDYDWESHFRDVLGTSLGAMAFTVIQRVIGQNLATH</sequence>
<dbReference type="InterPro" id="IPR036527">
    <property type="entry name" value="SCP2_sterol-bd_dom_sf"/>
</dbReference>
<dbReference type="UniPathway" id="UPA00232"/>
<organism evidence="3 4">
    <name type="scientific">Sulfuricaulis limicola</name>
    <dbReference type="NCBI Taxonomy" id="1620215"/>
    <lineage>
        <taxon>Bacteria</taxon>
        <taxon>Pseudomonadati</taxon>
        <taxon>Pseudomonadota</taxon>
        <taxon>Gammaproteobacteria</taxon>
        <taxon>Acidiferrobacterales</taxon>
        <taxon>Acidiferrobacteraceae</taxon>
        <taxon>Sulfuricaulis</taxon>
    </lineage>
</organism>
<keyword evidence="1" id="KW-0831">Ubiquinone biosynthesis</keyword>
<dbReference type="SUPFAM" id="SSF55718">
    <property type="entry name" value="SCP-like"/>
    <property type="match status" value="1"/>
</dbReference>
<dbReference type="Pfam" id="PF02036">
    <property type="entry name" value="SCP2"/>
    <property type="match status" value="1"/>
</dbReference>